<proteinExistence type="predicted"/>
<feature type="region of interest" description="Disordered" evidence="1">
    <location>
        <begin position="1"/>
        <end position="163"/>
    </location>
</feature>
<sequence length="163" mass="16722">MSDPVHSTGRGGAGNIGPDPNVYAAGDIVREGVVGEPGHPGGGDYSAGRGGAGNVVPSPRGTPHPSGDGHPPPPVVDRIPMGSADEIPETAMREQTPGYENYHTGRGGGGNIHKDKYGGHTSKREQEEAEAKEKHEKAEKAKGGGFIEKAKHAIGLDKKHGGS</sequence>
<dbReference type="PANTHER" id="PTHR34693">
    <property type="entry name" value="PROTEIN PAR32"/>
    <property type="match status" value="1"/>
</dbReference>
<organism evidence="2 3">
    <name type="scientific">Extremus antarcticus</name>
    <dbReference type="NCBI Taxonomy" id="702011"/>
    <lineage>
        <taxon>Eukaryota</taxon>
        <taxon>Fungi</taxon>
        <taxon>Dikarya</taxon>
        <taxon>Ascomycota</taxon>
        <taxon>Pezizomycotina</taxon>
        <taxon>Dothideomycetes</taxon>
        <taxon>Dothideomycetidae</taxon>
        <taxon>Mycosphaerellales</taxon>
        <taxon>Extremaceae</taxon>
        <taxon>Extremus</taxon>
    </lineage>
</organism>
<evidence type="ECO:0000313" key="2">
    <source>
        <dbReference type="EMBL" id="KAK3047382.1"/>
    </source>
</evidence>
<comment type="caution">
    <text evidence="2">The sequence shown here is derived from an EMBL/GenBank/DDBJ whole genome shotgun (WGS) entry which is preliminary data.</text>
</comment>
<gene>
    <name evidence="2" type="ORF">LTR09_011254</name>
</gene>
<dbReference type="InterPro" id="IPR022024">
    <property type="entry name" value="DUF3602"/>
</dbReference>
<evidence type="ECO:0000313" key="3">
    <source>
        <dbReference type="Proteomes" id="UP001271007"/>
    </source>
</evidence>
<dbReference type="AlphaFoldDB" id="A0AAJ0D6P9"/>
<evidence type="ECO:0000256" key="1">
    <source>
        <dbReference type="SAM" id="MobiDB-lite"/>
    </source>
</evidence>
<accession>A0AAJ0D6P9</accession>
<dbReference type="InterPro" id="IPR053203">
    <property type="entry name" value="Cisplatin_resist-associated"/>
</dbReference>
<dbReference type="PANTHER" id="PTHR34693:SF3">
    <property type="match status" value="1"/>
</dbReference>
<reference evidence="2" key="1">
    <citation type="submission" date="2023-04" db="EMBL/GenBank/DDBJ databases">
        <title>Black Yeasts Isolated from many extreme environments.</title>
        <authorList>
            <person name="Coleine C."/>
            <person name="Stajich J.E."/>
            <person name="Selbmann L."/>
        </authorList>
    </citation>
    <scope>NUCLEOTIDE SEQUENCE</scope>
    <source>
        <strain evidence="2">CCFEE 5312</strain>
    </source>
</reference>
<feature type="compositionally biased region" description="Gly residues" evidence="1">
    <location>
        <begin position="38"/>
        <end position="53"/>
    </location>
</feature>
<feature type="compositionally biased region" description="Basic and acidic residues" evidence="1">
    <location>
        <begin position="112"/>
        <end position="163"/>
    </location>
</feature>
<dbReference type="Proteomes" id="UP001271007">
    <property type="component" value="Unassembled WGS sequence"/>
</dbReference>
<name>A0AAJ0D6P9_9PEZI</name>
<dbReference type="EMBL" id="JAWDJX010000063">
    <property type="protein sequence ID" value="KAK3047382.1"/>
    <property type="molecule type" value="Genomic_DNA"/>
</dbReference>
<dbReference type="Pfam" id="PF12223">
    <property type="entry name" value="DUF3602"/>
    <property type="match status" value="2"/>
</dbReference>
<protein>
    <submittedName>
        <fullName evidence="2">Uncharacterized protein</fullName>
    </submittedName>
</protein>
<keyword evidence="3" id="KW-1185">Reference proteome</keyword>